<dbReference type="SMART" id="SM00354">
    <property type="entry name" value="HTH_LACI"/>
    <property type="match status" value="1"/>
</dbReference>
<dbReference type="PANTHER" id="PTHR30146">
    <property type="entry name" value="LACI-RELATED TRANSCRIPTIONAL REPRESSOR"/>
    <property type="match status" value="1"/>
</dbReference>
<dbReference type="Proteomes" id="UP000198378">
    <property type="component" value="Unassembled WGS sequence"/>
</dbReference>
<dbReference type="PROSITE" id="PS50932">
    <property type="entry name" value="HTH_LACI_2"/>
    <property type="match status" value="1"/>
</dbReference>
<dbReference type="InterPro" id="IPR046335">
    <property type="entry name" value="LacI/GalR-like_sensor"/>
</dbReference>
<evidence type="ECO:0000256" key="3">
    <source>
        <dbReference type="ARBA" id="ARBA00023163"/>
    </source>
</evidence>
<keyword evidence="1" id="KW-0805">Transcription regulation</keyword>
<dbReference type="PRINTS" id="PR00036">
    <property type="entry name" value="HTHLACI"/>
</dbReference>
<gene>
    <name evidence="4" type="ORF">B9L19_07540</name>
</gene>
<accession>A0A226QET3</accession>
<keyword evidence="3" id="KW-0804">Transcription</keyword>
<dbReference type="SUPFAM" id="SSF47413">
    <property type="entry name" value="lambda repressor-like DNA-binding domains"/>
    <property type="match status" value="1"/>
</dbReference>
<dbReference type="Gene3D" id="3.40.50.2300">
    <property type="match status" value="2"/>
</dbReference>
<evidence type="ECO:0000313" key="5">
    <source>
        <dbReference type="Proteomes" id="UP000198378"/>
    </source>
</evidence>
<evidence type="ECO:0000256" key="1">
    <source>
        <dbReference type="ARBA" id="ARBA00023015"/>
    </source>
</evidence>
<keyword evidence="5" id="KW-1185">Reference proteome</keyword>
<dbReference type="InterPro" id="IPR010982">
    <property type="entry name" value="Lambda_DNA-bd_dom_sf"/>
</dbReference>
<dbReference type="PROSITE" id="PS00356">
    <property type="entry name" value="HTH_LACI_1"/>
    <property type="match status" value="1"/>
</dbReference>
<organism evidence="4 5">
    <name type="scientific">Geobacillus thermocatenulatus</name>
    <dbReference type="NCBI Taxonomy" id="33938"/>
    <lineage>
        <taxon>Bacteria</taxon>
        <taxon>Bacillati</taxon>
        <taxon>Bacillota</taxon>
        <taxon>Bacilli</taxon>
        <taxon>Bacillales</taxon>
        <taxon>Anoxybacillaceae</taxon>
        <taxon>Geobacillus</taxon>
        <taxon>Geobacillus thermoleovorans group</taxon>
    </lineage>
</organism>
<dbReference type="RefSeq" id="WP_047752906.1">
    <property type="nucleotide sequence ID" value="NZ_CP018058.1"/>
</dbReference>
<dbReference type="CDD" id="cd01544">
    <property type="entry name" value="PBP1_GalR"/>
    <property type="match status" value="1"/>
</dbReference>
<dbReference type="GO" id="GO:0000976">
    <property type="term" value="F:transcription cis-regulatory region binding"/>
    <property type="evidence" value="ECO:0007669"/>
    <property type="project" value="TreeGrafter"/>
</dbReference>
<dbReference type="Pfam" id="PF00356">
    <property type="entry name" value="LacI"/>
    <property type="match status" value="1"/>
</dbReference>
<dbReference type="Pfam" id="PF13377">
    <property type="entry name" value="Peripla_BP_3"/>
    <property type="match status" value="1"/>
</dbReference>
<evidence type="ECO:0000313" key="4">
    <source>
        <dbReference type="EMBL" id="OXB89879.1"/>
    </source>
</evidence>
<sequence length="340" mass="38096">MATLKEIAEKVGVSVATVSRVLNYDATLSVSDETRRRIFEVAQELNYKTLRERSQQARESFRFGLIHWYSERQEIDDPYYMAIRLGVEKECFDRGIELVKLFKQHGAYPIERMEALDGIIAVGKFGPKEVEVFATGAKQIVFVDCSPDEHRFDSVVIDLRQATVTVLDYLLRLGHTKIGYIGGREYVDEGTPICDEREAAFYEYLYVKGLYDSRYVWIGAFTAEDGYRLMKEAVSGGDLPTAFFIASDSMAIGALRALHEAGIAVPEEAAIVGFNDIPTAAFLHPPLSTVKVYTEFMGETAVELLIERLTTKRAICKKVVVPTELVIRSSSEGNEKGSGR</sequence>
<dbReference type="SUPFAM" id="SSF53822">
    <property type="entry name" value="Periplasmic binding protein-like I"/>
    <property type="match status" value="1"/>
</dbReference>
<protein>
    <submittedName>
        <fullName evidence="4">LacI family transcriptional regulator</fullName>
    </submittedName>
</protein>
<proteinExistence type="predicted"/>
<reference evidence="4 5" key="1">
    <citation type="submission" date="2017-05" db="EMBL/GenBank/DDBJ databases">
        <title>The genome sequence of Geobacillus thermocatenulatus DSM 730.</title>
        <authorList>
            <person name="Ramaloko W.T."/>
            <person name="Koen N."/>
            <person name="Polliack S."/>
            <person name="Aliyu H."/>
            <person name="Lebre P."/>
            <person name="Mohr T."/>
            <person name="Oswald F."/>
            <person name="Zwick M."/>
            <person name="Neumann A."/>
            <person name="Syldatk C."/>
            <person name="Cowan D."/>
            <person name="De Maayer P."/>
        </authorList>
    </citation>
    <scope>NUCLEOTIDE SEQUENCE [LARGE SCALE GENOMIC DNA]</scope>
    <source>
        <strain evidence="4 5">BGSC 93A1</strain>
    </source>
</reference>
<dbReference type="EMBL" id="NEWK01000001">
    <property type="protein sequence ID" value="OXB89879.1"/>
    <property type="molecule type" value="Genomic_DNA"/>
</dbReference>
<dbReference type="PANTHER" id="PTHR30146:SF149">
    <property type="entry name" value="HTH-TYPE TRANSCRIPTIONAL REGULATOR EBGR"/>
    <property type="match status" value="1"/>
</dbReference>
<dbReference type="Gene3D" id="1.10.260.40">
    <property type="entry name" value="lambda repressor-like DNA-binding domains"/>
    <property type="match status" value="1"/>
</dbReference>
<dbReference type="CDD" id="cd01392">
    <property type="entry name" value="HTH_LacI"/>
    <property type="match status" value="1"/>
</dbReference>
<name>A0A226QET3_9BACL</name>
<dbReference type="InterPro" id="IPR028082">
    <property type="entry name" value="Peripla_BP_I"/>
</dbReference>
<dbReference type="InterPro" id="IPR000843">
    <property type="entry name" value="HTH_LacI"/>
</dbReference>
<evidence type="ECO:0000256" key="2">
    <source>
        <dbReference type="ARBA" id="ARBA00023125"/>
    </source>
</evidence>
<keyword evidence="2" id="KW-0238">DNA-binding</keyword>
<dbReference type="AlphaFoldDB" id="A0A226QET3"/>
<dbReference type="KEGG" id="gtm:GT3921_08760"/>
<dbReference type="GO" id="GO:0003700">
    <property type="term" value="F:DNA-binding transcription factor activity"/>
    <property type="evidence" value="ECO:0007669"/>
    <property type="project" value="TreeGrafter"/>
</dbReference>
<comment type="caution">
    <text evidence="4">The sequence shown here is derived from an EMBL/GenBank/DDBJ whole genome shotgun (WGS) entry which is preliminary data.</text>
</comment>